<sequence>MSVEEKNMTQEIQDITFGIESALINCYSYLQWRFSDGILKGFNGDVANEYIYEYHPDSNNTQVIRLVFKEKLEPKSDTLESIINKFNRIEVVRLAFPTRSIDNLPTDWLFTIEKTNVIRQLPMDIVIIPISLDENGRLRMSLQINNINIYGKNKLTNEQILFDSIQNGNAKIDLDLTIQNSN</sequence>
<protein>
    <submittedName>
        <fullName evidence="1">Uncharacterized protein</fullName>
    </submittedName>
</protein>
<dbReference type="EMBL" id="CAJNOG010000116">
    <property type="protein sequence ID" value="CAF0966776.1"/>
    <property type="molecule type" value="Genomic_DNA"/>
</dbReference>
<evidence type="ECO:0000313" key="1">
    <source>
        <dbReference type="EMBL" id="CAF0966776.1"/>
    </source>
</evidence>
<comment type="caution">
    <text evidence="1">The sequence shown here is derived from an EMBL/GenBank/DDBJ whole genome shotgun (WGS) entry which is preliminary data.</text>
</comment>
<name>A0A814EEU6_9BILA</name>
<evidence type="ECO:0000313" key="3">
    <source>
        <dbReference type="Proteomes" id="UP000663845"/>
    </source>
</evidence>
<accession>A0A814EEU6</accession>
<dbReference type="Proteomes" id="UP000663845">
    <property type="component" value="Unassembled WGS sequence"/>
</dbReference>
<gene>
    <name evidence="1" type="ORF">JYZ213_LOCUS14165</name>
    <name evidence="2" type="ORF">OXD698_LOCUS34222</name>
</gene>
<reference evidence="1" key="1">
    <citation type="submission" date="2021-02" db="EMBL/GenBank/DDBJ databases">
        <authorList>
            <person name="Nowell W R."/>
        </authorList>
    </citation>
    <scope>NUCLEOTIDE SEQUENCE</scope>
</reference>
<dbReference type="EMBL" id="CAJOAZ010004897">
    <property type="protein sequence ID" value="CAF4079606.1"/>
    <property type="molecule type" value="Genomic_DNA"/>
</dbReference>
<proteinExistence type="predicted"/>
<organism evidence="1 3">
    <name type="scientific">Adineta steineri</name>
    <dbReference type="NCBI Taxonomy" id="433720"/>
    <lineage>
        <taxon>Eukaryota</taxon>
        <taxon>Metazoa</taxon>
        <taxon>Spiralia</taxon>
        <taxon>Gnathifera</taxon>
        <taxon>Rotifera</taxon>
        <taxon>Eurotatoria</taxon>
        <taxon>Bdelloidea</taxon>
        <taxon>Adinetida</taxon>
        <taxon>Adinetidae</taxon>
        <taxon>Adineta</taxon>
    </lineage>
</organism>
<dbReference type="AlphaFoldDB" id="A0A814EEU6"/>
<dbReference type="Proteomes" id="UP000663844">
    <property type="component" value="Unassembled WGS sequence"/>
</dbReference>
<evidence type="ECO:0000313" key="2">
    <source>
        <dbReference type="EMBL" id="CAF4079606.1"/>
    </source>
</evidence>